<sequence>MNKNKFAEKIQEFKKKREEINESLEFFAHIFALLDMFFLSNLILYFCVSLIEETLAFAAMIMYFCIFFL</sequence>
<protein>
    <submittedName>
        <fullName evidence="2">Uncharacterized protein</fullName>
    </submittedName>
</protein>
<dbReference type="AlphaFoldDB" id="A0A437AI37"/>
<dbReference type="Proteomes" id="UP000282876">
    <property type="component" value="Unassembled WGS sequence"/>
</dbReference>
<accession>A0A437AI37</accession>
<proteinExistence type="predicted"/>
<evidence type="ECO:0000256" key="1">
    <source>
        <dbReference type="SAM" id="Phobius"/>
    </source>
</evidence>
<keyword evidence="1" id="KW-1133">Transmembrane helix</keyword>
<evidence type="ECO:0000313" key="2">
    <source>
        <dbReference type="EMBL" id="RVD90863.1"/>
    </source>
</evidence>
<evidence type="ECO:0000313" key="3">
    <source>
        <dbReference type="Proteomes" id="UP000282876"/>
    </source>
</evidence>
<feature type="non-terminal residue" evidence="2">
    <location>
        <position position="69"/>
    </location>
</feature>
<gene>
    <name evidence="2" type="ORF">TUBRATIS_27050</name>
</gene>
<dbReference type="EMBL" id="RCSS01000744">
    <property type="protein sequence ID" value="RVD90863.1"/>
    <property type="molecule type" value="Genomic_DNA"/>
</dbReference>
<keyword evidence="1" id="KW-0812">Transmembrane</keyword>
<name>A0A437AI37_9MICR</name>
<organism evidence="2 3">
    <name type="scientific">Tubulinosema ratisbonensis</name>
    <dbReference type="NCBI Taxonomy" id="291195"/>
    <lineage>
        <taxon>Eukaryota</taxon>
        <taxon>Fungi</taxon>
        <taxon>Fungi incertae sedis</taxon>
        <taxon>Microsporidia</taxon>
        <taxon>Tubulinosematoidea</taxon>
        <taxon>Tubulinosematidae</taxon>
        <taxon>Tubulinosema</taxon>
    </lineage>
</organism>
<reference evidence="2 3" key="1">
    <citation type="submission" date="2018-10" db="EMBL/GenBank/DDBJ databases">
        <title>Draft genome sequence of the microsporidian Tubulinosema ratisbonensis.</title>
        <authorList>
            <person name="Polonais V."/>
            <person name="Peyretaillade E."/>
            <person name="Niehus S."/>
            <person name="Wawrzyniak I."/>
            <person name="Franchet A."/>
            <person name="Gaspin C."/>
            <person name="Reichstadt M."/>
            <person name="Belser C."/>
            <person name="Labadie K."/>
            <person name="Delbac F."/>
            <person name="Ferrandon D."/>
        </authorList>
    </citation>
    <scope>NUCLEOTIDE SEQUENCE [LARGE SCALE GENOMIC DNA]</scope>
    <source>
        <strain evidence="2 3">Franzen</strain>
    </source>
</reference>
<keyword evidence="3" id="KW-1185">Reference proteome</keyword>
<comment type="caution">
    <text evidence="2">The sequence shown here is derived from an EMBL/GenBank/DDBJ whole genome shotgun (WGS) entry which is preliminary data.</text>
</comment>
<dbReference type="VEuPathDB" id="MicrosporidiaDB:TUBRATIS_27050"/>
<feature type="transmembrane region" description="Helical" evidence="1">
    <location>
        <begin position="43"/>
        <end position="68"/>
    </location>
</feature>
<keyword evidence="1" id="KW-0472">Membrane</keyword>